<reference evidence="5" key="1">
    <citation type="submission" date="2019-06" db="EMBL/GenBank/DDBJ databases">
        <authorList>
            <person name="Zheng W."/>
        </authorList>
    </citation>
    <scope>NUCLEOTIDE SEQUENCE</scope>
    <source>
        <strain evidence="5">QDHG01</strain>
    </source>
</reference>
<name>A0A8J8NBS7_HALGN</name>
<dbReference type="PANTHER" id="PTHR21500">
    <property type="entry name" value="TUBULIN-SPECIFIC CHAPERONE A"/>
    <property type="match status" value="1"/>
</dbReference>
<gene>
    <name evidence="5" type="ORF">FGO68_gene9417</name>
</gene>
<dbReference type="InterPro" id="IPR004226">
    <property type="entry name" value="TBCA"/>
</dbReference>
<keyword evidence="3" id="KW-0493">Microtubule</keyword>
<dbReference type="Pfam" id="PF02970">
    <property type="entry name" value="TBCA"/>
    <property type="match status" value="1"/>
</dbReference>
<proteinExistence type="inferred from homology"/>
<comment type="caution">
    <text evidence="5">The sequence shown here is derived from an EMBL/GenBank/DDBJ whole genome shotgun (WGS) entry which is preliminary data.</text>
</comment>
<organism evidence="5 6">
    <name type="scientific">Halteria grandinella</name>
    <dbReference type="NCBI Taxonomy" id="5974"/>
    <lineage>
        <taxon>Eukaryota</taxon>
        <taxon>Sar</taxon>
        <taxon>Alveolata</taxon>
        <taxon>Ciliophora</taxon>
        <taxon>Intramacronucleata</taxon>
        <taxon>Spirotrichea</taxon>
        <taxon>Stichotrichia</taxon>
        <taxon>Sporadotrichida</taxon>
        <taxon>Halteriidae</taxon>
        <taxon>Halteria</taxon>
    </lineage>
</organism>
<feature type="coiled-coil region" evidence="4">
    <location>
        <begin position="16"/>
        <end position="71"/>
    </location>
</feature>
<keyword evidence="4" id="KW-0175">Coiled coil</keyword>
<comment type="similarity">
    <text evidence="1 3">Belongs to the TBCA family.</text>
</comment>
<evidence type="ECO:0000313" key="6">
    <source>
        <dbReference type="Proteomes" id="UP000785679"/>
    </source>
</evidence>
<evidence type="ECO:0000256" key="4">
    <source>
        <dbReference type="SAM" id="Coils"/>
    </source>
</evidence>
<accession>A0A8J8NBS7</accession>
<keyword evidence="2 3" id="KW-0143">Chaperone</keyword>
<evidence type="ECO:0000256" key="1">
    <source>
        <dbReference type="ARBA" id="ARBA00006806"/>
    </source>
</evidence>
<dbReference type="OrthoDB" id="296187at2759"/>
<dbReference type="GO" id="GO:0007021">
    <property type="term" value="P:tubulin complex assembly"/>
    <property type="evidence" value="ECO:0007669"/>
    <property type="project" value="UniProtKB-UniRule"/>
</dbReference>
<keyword evidence="3" id="KW-0206">Cytoskeleton</keyword>
<keyword evidence="3" id="KW-0963">Cytoplasm</keyword>
<protein>
    <recommendedName>
        <fullName evidence="3">Tubulin-specific chaperone A</fullName>
    </recommendedName>
</protein>
<dbReference type="GO" id="GO:0005829">
    <property type="term" value="C:cytosol"/>
    <property type="evidence" value="ECO:0007669"/>
    <property type="project" value="TreeGrafter"/>
</dbReference>
<evidence type="ECO:0000313" key="5">
    <source>
        <dbReference type="EMBL" id="TNV71789.1"/>
    </source>
</evidence>
<evidence type="ECO:0000256" key="3">
    <source>
        <dbReference type="RuleBase" id="RU364030"/>
    </source>
</evidence>
<dbReference type="GO" id="GO:0005874">
    <property type="term" value="C:microtubule"/>
    <property type="evidence" value="ECO:0007669"/>
    <property type="project" value="UniProtKB-KW"/>
</dbReference>
<keyword evidence="6" id="KW-1185">Reference proteome</keyword>
<comment type="subunit">
    <text evidence="3">Supercomplex made of cofactors A to E. Cofactors A and D function by capturing and stabilizing tubulin in a quasi-native conformation. Cofactor E binds to the cofactor D-tubulin complex; interaction with cofactor C then causes the release of tubulin polypeptides that are committed to the native state.</text>
</comment>
<dbReference type="AlphaFoldDB" id="A0A8J8NBS7"/>
<dbReference type="EMBL" id="RRYP01027505">
    <property type="protein sequence ID" value="TNV71789.1"/>
    <property type="molecule type" value="Genomic_DNA"/>
</dbReference>
<dbReference type="PANTHER" id="PTHR21500:SF0">
    <property type="entry name" value="TUBULIN-SPECIFIC CHAPERONE A"/>
    <property type="match status" value="1"/>
</dbReference>
<dbReference type="GO" id="GO:0048487">
    <property type="term" value="F:beta-tubulin binding"/>
    <property type="evidence" value="ECO:0007669"/>
    <property type="project" value="InterPro"/>
</dbReference>
<dbReference type="Gene3D" id="1.20.58.90">
    <property type="match status" value="1"/>
</dbReference>
<dbReference type="InterPro" id="IPR036126">
    <property type="entry name" value="TBCA_sf"/>
</dbReference>
<dbReference type="GO" id="GO:0007023">
    <property type="term" value="P:post-chaperonin tubulin folding pathway"/>
    <property type="evidence" value="ECO:0007669"/>
    <property type="project" value="UniProtKB-UniRule"/>
</dbReference>
<sequence>MEKNAARTLKIKTSTLKRTQKDHQSYAKETKQLEEKLEALKAQEGADPYNIKKMEEQVAETAQMLPNAKTRIETALEDLEGFLGSNQENAELVASEDWKAAEQTLAEVKAFVETIW</sequence>
<dbReference type="SUPFAM" id="SSF46988">
    <property type="entry name" value="Tubulin chaperone cofactor A"/>
    <property type="match status" value="1"/>
</dbReference>
<comment type="subcellular location">
    <subcellularLocation>
        <location evidence="3">Cytoplasm</location>
        <location evidence="3">Cytoskeleton</location>
    </subcellularLocation>
</comment>
<evidence type="ECO:0000256" key="2">
    <source>
        <dbReference type="ARBA" id="ARBA00023186"/>
    </source>
</evidence>
<dbReference type="Proteomes" id="UP000785679">
    <property type="component" value="Unassembled WGS sequence"/>
</dbReference>